<dbReference type="EMBL" id="FNAQ01000001">
    <property type="protein sequence ID" value="SDD81331.1"/>
    <property type="molecule type" value="Genomic_DNA"/>
</dbReference>
<evidence type="ECO:0000313" key="4">
    <source>
        <dbReference type="Proteomes" id="UP000243205"/>
    </source>
</evidence>
<gene>
    <name evidence="3" type="ORF">SAMN05661003_101386</name>
</gene>
<dbReference type="Proteomes" id="UP000243205">
    <property type="component" value="Unassembled WGS sequence"/>
</dbReference>
<dbReference type="Pfam" id="PF04773">
    <property type="entry name" value="FecR"/>
    <property type="match status" value="1"/>
</dbReference>
<reference evidence="4" key="1">
    <citation type="submission" date="2016-10" db="EMBL/GenBank/DDBJ databases">
        <authorList>
            <person name="Varghese N."/>
            <person name="Submissions S."/>
        </authorList>
    </citation>
    <scope>NUCLEOTIDE SEQUENCE [LARGE SCALE GENOMIC DNA]</scope>
    <source>
        <strain evidence="4">DSM 8987</strain>
    </source>
</reference>
<keyword evidence="4" id="KW-1185">Reference proteome</keyword>
<feature type="signal peptide" evidence="1">
    <location>
        <begin position="1"/>
        <end position="22"/>
    </location>
</feature>
<dbReference type="PANTHER" id="PTHR38731">
    <property type="entry name" value="LIPL45-RELATED LIPOPROTEIN-RELATED"/>
    <property type="match status" value="1"/>
</dbReference>
<evidence type="ECO:0000313" key="3">
    <source>
        <dbReference type="EMBL" id="SDD81331.1"/>
    </source>
</evidence>
<evidence type="ECO:0000256" key="1">
    <source>
        <dbReference type="SAM" id="SignalP"/>
    </source>
</evidence>
<dbReference type="AlphaFoldDB" id="A0A1G6XTM1"/>
<feature type="domain" description="FecR protein" evidence="2">
    <location>
        <begin position="58"/>
        <end position="145"/>
    </location>
</feature>
<proteinExistence type="predicted"/>
<dbReference type="PANTHER" id="PTHR38731:SF1">
    <property type="entry name" value="FECR PROTEIN DOMAIN-CONTAINING PROTEIN"/>
    <property type="match status" value="1"/>
</dbReference>
<dbReference type="STRING" id="57664.SAMN05661003_101386"/>
<dbReference type="RefSeq" id="WP_171906274.1">
    <property type="nucleotide sequence ID" value="NZ_CALFZY010000006.1"/>
</dbReference>
<sequence>MKCSRVVLLVLAMVLATAWSWAAVTGVAVVKQVAGQAELVRAGQRQPLMAGMALQAGDVLTTAADGQVGLIFHDGSVLALRDNSFLRIQAFRFEPLEEQFDFQLSLEQGGALFESGKIGTLAPEQFSFAIPQGTIGIRGTKFIVEVEP</sequence>
<organism evidence="3 4">
    <name type="scientific">Desulfuromonas thiophila</name>
    <dbReference type="NCBI Taxonomy" id="57664"/>
    <lineage>
        <taxon>Bacteria</taxon>
        <taxon>Pseudomonadati</taxon>
        <taxon>Thermodesulfobacteriota</taxon>
        <taxon>Desulfuromonadia</taxon>
        <taxon>Desulfuromonadales</taxon>
        <taxon>Desulfuromonadaceae</taxon>
        <taxon>Desulfuromonas</taxon>
    </lineage>
</organism>
<dbReference type="Gene3D" id="2.60.120.1440">
    <property type="match status" value="1"/>
</dbReference>
<feature type="chain" id="PRO_5017414478" evidence="1">
    <location>
        <begin position="23"/>
        <end position="148"/>
    </location>
</feature>
<name>A0A1G6XTM1_9BACT</name>
<accession>A0A1G6XTM1</accession>
<evidence type="ECO:0000259" key="2">
    <source>
        <dbReference type="Pfam" id="PF04773"/>
    </source>
</evidence>
<dbReference type="InterPro" id="IPR006860">
    <property type="entry name" value="FecR"/>
</dbReference>
<keyword evidence="1" id="KW-0732">Signal</keyword>
<protein>
    <submittedName>
        <fullName evidence="3">FecR family protein</fullName>
    </submittedName>
</protein>